<sequence length="94" mass="10835">MPWLDRHCHQRHFLGRQMPLPQYHGNNTNPTAFWRRGIGPRPLRPTSTITKDSSRRTYTRGNGSQLASLVPEHSPRVWNGAYEDQFPATSPRQG</sequence>
<gene>
    <name evidence="2" type="ORF">CH63R_07006</name>
</gene>
<accession>A0A1B7Y860</accession>
<dbReference type="AlphaFoldDB" id="A0A1B7Y860"/>
<dbReference type="KEGG" id="chig:CH63R_07006"/>
<keyword evidence="3" id="KW-1185">Reference proteome</keyword>
<comment type="caution">
    <text evidence="2">The sequence shown here is derived from an EMBL/GenBank/DDBJ whole genome shotgun (WGS) entry which is preliminary data.</text>
</comment>
<name>A0A1B7Y860_COLHI</name>
<organism evidence="2 3">
    <name type="scientific">Colletotrichum higginsianum (strain IMI 349063)</name>
    <name type="common">Crucifer anthracnose fungus</name>
    <dbReference type="NCBI Taxonomy" id="759273"/>
    <lineage>
        <taxon>Eukaryota</taxon>
        <taxon>Fungi</taxon>
        <taxon>Dikarya</taxon>
        <taxon>Ascomycota</taxon>
        <taxon>Pezizomycotina</taxon>
        <taxon>Sordariomycetes</taxon>
        <taxon>Hypocreomycetidae</taxon>
        <taxon>Glomerellales</taxon>
        <taxon>Glomerellaceae</taxon>
        <taxon>Colletotrichum</taxon>
        <taxon>Colletotrichum destructivum species complex</taxon>
    </lineage>
</organism>
<protein>
    <submittedName>
        <fullName evidence="2">Uncharacterized protein</fullName>
    </submittedName>
</protein>
<proteinExistence type="predicted"/>
<evidence type="ECO:0000256" key="1">
    <source>
        <dbReference type="SAM" id="MobiDB-lite"/>
    </source>
</evidence>
<dbReference type="VEuPathDB" id="FungiDB:CH63R_07006"/>
<reference evidence="3" key="1">
    <citation type="journal article" date="2017" name="BMC Genomics">
        <title>Gapless genome assembly of Colletotrichum higginsianum reveals chromosome structure and association of transposable elements with secondary metabolite gene clusters.</title>
        <authorList>
            <person name="Dallery J.-F."/>
            <person name="Lapalu N."/>
            <person name="Zampounis A."/>
            <person name="Pigne S."/>
            <person name="Luyten I."/>
            <person name="Amselem J."/>
            <person name="Wittenberg A.H.J."/>
            <person name="Zhou S."/>
            <person name="de Queiroz M.V."/>
            <person name="Robin G.P."/>
            <person name="Auger A."/>
            <person name="Hainaut M."/>
            <person name="Henrissat B."/>
            <person name="Kim K.-T."/>
            <person name="Lee Y.-H."/>
            <person name="Lespinet O."/>
            <person name="Schwartz D.C."/>
            <person name="Thon M.R."/>
            <person name="O'Connell R.J."/>
        </authorList>
    </citation>
    <scope>NUCLEOTIDE SEQUENCE [LARGE SCALE GENOMIC DNA]</scope>
    <source>
        <strain evidence="3">IMI 349063</strain>
    </source>
</reference>
<feature type="region of interest" description="Disordered" evidence="1">
    <location>
        <begin position="18"/>
        <end position="74"/>
    </location>
</feature>
<evidence type="ECO:0000313" key="3">
    <source>
        <dbReference type="Proteomes" id="UP000092177"/>
    </source>
</evidence>
<evidence type="ECO:0000313" key="2">
    <source>
        <dbReference type="EMBL" id="OBR08241.1"/>
    </source>
</evidence>
<dbReference type="GeneID" id="28866088"/>
<dbReference type="Proteomes" id="UP000092177">
    <property type="component" value="Chromosome 5"/>
</dbReference>
<dbReference type="EMBL" id="LTAN01000005">
    <property type="protein sequence ID" value="OBR08241.1"/>
    <property type="molecule type" value="Genomic_DNA"/>
</dbReference>
<dbReference type="RefSeq" id="XP_018156759.1">
    <property type="nucleotide sequence ID" value="XM_018301981.1"/>
</dbReference>